<keyword evidence="2" id="KW-1133">Transmembrane helix</keyword>
<gene>
    <name evidence="3" type="ORF">ASIM_LOCUS4211</name>
</gene>
<organism evidence="5">
    <name type="scientific">Anisakis simplex</name>
    <name type="common">Herring worm</name>
    <dbReference type="NCBI Taxonomy" id="6269"/>
    <lineage>
        <taxon>Eukaryota</taxon>
        <taxon>Metazoa</taxon>
        <taxon>Ecdysozoa</taxon>
        <taxon>Nematoda</taxon>
        <taxon>Chromadorea</taxon>
        <taxon>Rhabditida</taxon>
        <taxon>Spirurina</taxon>
        <taxon>Ascaridomorpha</taxon>
        <taxon>Ascaridoidea</taxon>
        <taxon>Anisakidae</taxon>
        <taxon>Anisakis</taxon>
        <taxon>Anisakis simplex complex</taxon>
    </lineage>
</organism>
<name>A0A0M3J9X7_ANISI</name>
<feature type="transmembrane region" description="Helical" evidence="2">
    <location>
        <begin position="20"/>
        <end position="37"/>
    </location>
</feature>
<reference evidence="3 4" key="2">
    <citation type="submission" date="2018-11" db="EMBL/GenBank/DDBJ databases">
        <authorList>
            <consortium name="Pathogen Informatics"/>
        </authorList>
    </citation>
    <scope>NUCLEOTIDE SEQUENCE [LARGE SCALE GENOMIC DNA]</scope>
</reference>
<keyword evidence="4" id="KW-1185">Reference proteome</keyword>
<keyword evidence="2" id="KW-0812">Transmembrane</keyword>
<accession>A0A0M3J9X7</accession>
<keyword evidence="2" id="KW-0472">Membrane</keyword>
<proteinExistence type="predicted"/>
<protein>
    <submittedName>
        <fullName evidence="3 5">Uncharacterized protein</fullName>
    </submittedName>
</protein>
<evidence type="ECO:0000313" key="5">
    <source>
        <dbReference type="WBParaSite" id="ASIM_0000439601-mRNA-1"/>
    </source>
</evidence>
<feature type="compositionally biased region" description="Low complexity" evidence="1">
    <location>
        <begin position="74"/>
        <end position="89"/>
    </location>
</feature>
<sequence length="157" mass="17479">MNAFIKLKWKGCGDLLGNETQMVFYCVGVIVLVCFGVRVRKMDTACLACLRNYAEKRQQLFLIDIGCSFRSAKRSSLSSSRRRFSSSPSYKLSESHQIRLNQSDHSASSGIMIVDRDDSLRSSTTTPTSITPHSTTTSQMPPENEILNAFEDVLVSA</sequence>
<dbReference type="AlphaFoldDB" id="A0A0M3J9X7"/>
<feature type="region of interest" description="Disordered" evidence="1">
    <location>
        <begin position="118"/>
        <end position="141"/>
    </location>
</feature>
<evidence type="ECO:0000256" key="2">
    <source>
        <dbReference type="SAM" id="Phobius"/>
    </source>
</evidence>
<dbReference type="Proteomes" id="UP000267096">
    <property type="component" value="Unassembled WGS sequence"/>
</dbReference>
<evidence type="ECO:0000256" key="1">
    <source>
        <dbReference type="SAM" id="MobiDB-lite"/>
    </source>
</evidence>
<evidence type="ECO:0000313" key="4">
    <source>
        <dbReference type="Proteomes" id="UP000267096"/>
    </source>
</evidence>
<feature type="region of interest" description="Disordered" evidence="1">
    <location>
        <begin position="74"/>
        <end position="99"/>
    </location>
</feature>
<dbReference type="EMBL" id="UYRR01007164">
    <property type="protein sequence ID" value="VDK23361.1"/>
    <property type="molecule type" value="Genomic_DNA"/>
</dbReference>
<dbReference type="WBParaSite" id="ASIM_0000439601-mRNA-1">
    <property type="protein sequence ID" value="ASIM_0000439601-mRNA-1"/>
    <property type="gene ID" value="ASIM_0000439601"/>
</dbReference>
<evidence type="ECO:0000313" key="3">
    <source>
        <dbReference type="EMBL" id="VDK23361.1"/>
    </source>
</evidence>
<feature type="compositionally biased region" description="Low complexity" evidence="1">
    <location>
        <begin position="122"/>
        <end position="138"/>
    </location>
</feature>
<reference evidence="5" key="1">
    <citation type="submission" date="2017-02" db="UniProtKB">
        <authorList>
            <consortium name="WormBaseParasite"/>
        </authorList>
    </citation>
    <scope>IDENTIFICATION</scope>
</reference>